<organism evidence="1 2">
    <name type="scientific">Pseudocitrobacter cyperus</name>
    <dbReference type="NCBI Taxonomy" id="3112843"/>
    <lineage>
        <taxon>Bacteria</taxon>
        <taxon>Pseudomonadati</taxon>
        <taxon>Pseudomonadota</taxon>
        <taxon>Gammaproteobacteria</taxon>
        <taxon>Enterobacterales</taxon>
        <taxon>Enterobacteriaceae</taxon>
        <taxon>Pseudocitrobacter</taxon>
    </lineage>
</organism>
<evidence type="ECO:0000313" key="2">
    <source>
        <dbReference type="Proteomes" id="UP001444146"/>
    </source>
</evidence>
<evidence type="ECO:0000313" key="1">
    <source>
        <dbReference type="EMBL" id="MEO3990812.1"/>
    </source>
</evidence>
<name>A0ABV0HMF2_9ENTR</name>
<accession>A0ABV0HMF2</accession>
<dbReference type="Proteomes" id="UP001444146">
    <property type="component" value="Unassembled WGS sequence"/>
</dbReference>
<reference evidence="1 2" key="1">
    <citation type="submission" date="2024-01" db="EMBL/GenBank/DDBJ databases">
        <title>Pseudocitrobacter sp. Endophytic strain Cyp-38L.</title>
        <authorList>
            <person name="Amer M.A."/>
            <person name="Hamed S.M."/>
        </authorList>
    </citation>
    <scope>NUCLEOTIDE SEQUENCE [LARGE SCALE GENOMIC DNA]</scope>
    <source>
        <strain evidence="1 2">Cyp38S</strain>
    </source>
</reference>
<keyword evidence="2" id="KW-1185">Reference proteome</keyword>
<dbReference type="EMBL" id="JAYMYY010000003">
    <property type="protein sequence ID" value="MEO3990812.1"/>
    <property type="molecule type" value="Genomic_DNA"/>
</dbReference>
<dbReference type="RefSeq" id="WP_099452260.1">
    <property type="nucleotide sequence ID" value="NZ_JAYMYY010000003.1"/>
</dbReference>
<gene>
    <name evidence="1" type="ORF">VSR74_13450</name>
</gene>
<comment type="caution">
    <text evidence="1">The sequence shown here is derived from an EMBL/GenBank/DDBJ whole genome shotgun (WGS) entry which is preliminary data.</text>
</comment>
<sequence length="253" mass="28973">MLDVFHSEFEEKRNTLKTYLERSGFLYRHSIIKNLSLLDGTNESQEFELLLAKKYNRDDIQCWESLRAKWTAVPIMLGSQSLKHFFTLNFKAAGIFQRYGEDMWNINEIIAVKSFLLASSILGRCLGIASYGPLLPSELASEKDKMAKKKQSARKGGISKAESYLPIKEETIRLLHQNVPMDGRWKNKTVAVKAIESALVLFIQNLKSQDKSLDLNEENIITVVKRWERSDERVKAAFEDTVKQKAPRKADSA</sequence>
<proteinExistence type="predicted"/>
<protein>
    <submittedName>
        <fullName evidence="1">Uncharacterized protein</fullName>
    </submittedName>
</protein>